<evidence type="ECO:0000256" key="8">
    <source>
        <dbReference type="ARBA" id="ARBA00023237"/>
    </source>
</evidence>
<proteinExistence type="predicted"/>
<dbReference type="SMR" id="G1UB83"/>
<dbReference type="GO" id="GO:0090729">
    <property type="term" value="F:toxin activity"/>
    <property type="evidence" value="ECO:0007669"/>
    <property type="project" value="UniProtKB-KW"/>
</dbReference>
<keyword evidence="12" id="KW-1185">Reference proteome</keyword>
<dbReference type="EMBL" id="AE017143">
    <property type="protein sequence ID" value="AAP95788.1"/>
    <property type="molecule type" value="Genomic_DNA"/>
</dbReference>
<accession>G1UB83</accession>
<keyword evidence="5" id="KW-0843">Virulence</keyword>
<evidence type="ECO:0000256" key="1">
    <source>
        <dbReference type="ARBA" id="ARBA00004459"/>
    </source>
</evidence>
<dbReference type="Pfam" id="PF03498">
    <property type="entry name" value="CDtoxinA"/>
    <property type="match status" value="1"/>
</dbReference>
<dbReference type="OrthoDB" id="5676489at2"/>
<comment type="subcellular location">
    <subcellularLocation>
        <location evidence="1">Cell outer membrane</location>
        <topology evidence="1">Lipid-anchor</topology>
    </subcellularLocation>
</comment>
<keyword evidence="9" id="KW-0449">Lipoprotein</keyword>
<evidence type="ECO:0000256" key="9">
    <source>
        <dbReference type="ARBA" id="ARBA00023288"/>
    </source>
</evidence>
<dbReference type="HOGENOM" id="CLU_1406133_0_0_6"/>
<dbReference type="SUPFAM" id="SSF50370">
    <property type="entry name" value="Ricin B-like lectins"/>
    <property type="match status" value="1"/>
</dbReference>
<evidence type="ECO:0000256" key="6">
    <source>
        <dbReference type="ARBA" id="ARBA00023136"/>
    </source>
</evidence>
<dbReference type="AlphaFoldDB" id="G1UB83"/>
<gene>
    <name evidence="11" type="primary">cdtC</name>
    <name evidence="11" type="ordered locus">HD_0904</name>
</gene>
<reference evidence="12" key="1">
    <citation type="submission" date="2003-06" db="EMBL/GenBank/DDBJ databases">
        <title>The complete genome sequence of Haemophilus ducreyi.</title>
        <authorList>
            <person name="Munson R.S. Jr."/>
            <person name="Ray W.C."/>
            <person name="Mahairas G."/>
            <person name="Sabo P."/>
            <person name="Mungur R."/>
            <person name="Johnson L."/>
            <person name="Nguyen D."/>
            <person name="Wang J."/>
            <person name="Forst C."/>
            <person name="Hood L."/>
        </authorList>
    </citation>
    <scope>NUCLEOTIDE SEQUENCE [LARGE SCALE GENOMIC DNA]</scope>
    <source>
        <strain evidence="12">35000HP / ATCC 700724</strain>
    </source>
</reference>
<dbReference type="InterPro" id="IPR035992">
    <property type="entry name" value="Ricin_B-like_lectins"/>
</dbReference>
<name>G1UB83_HAEDU</name>
<keyword evidence="8" id="KW-0998">Cell outer membrane</keyword>
<keyword evidence="3 10" id="KW-0732">Signal</keyword>
<dbReference type="InterPro" id="IPR003558">
    <property type="entry name" value="CDtoxinA/C"/>
</dbReference>
<feature type="signal peptide" evidence="10">
    <location>
        <begin position="1"/>
        <end position="20"/>
    </location>
</feature>
<dbReference type="CDD" id="cd23387">
    <property type="entry name" value="beta-trefoil_Ricin_CdtAC"/>
    <property type="match status" value="1"/>
</dbReference>
<evidence type="ECO:0000256" key="10">
    <source>
        <dbReference type="SAM" id="SignalP"/>
    </source>
</evidence>
<evidence type="ECO:0000256" key="3">
    <source>
        <dbReference type="ARBA" id="ARBA00022729"/>
    </source>
</evidence>
<dbReference type="Gene3D" id="2.80.10.50">
    <property type="match status" value="1"/>
</dbReference>
<keyword evidence="2" id="KW-0800">Toxin</keyword>
<keyword evidence="6" id="KW-0472">Membrane</keyword>
<dbReference type="RefSeq" id="WP_010944838.1">
    <property type="nucleotide sequence ID" value="NC_002940.2"/>
</dbReference>
<protein>
    <submittedName>
        <fullName evidence="11">Cytolethal distending toxin protein C</fullName>
    </submittedName>
</protein>
<keyword evidence="7" id="KW-0564">Palmitate</keyword>
<sequence>MKKYLLSFLLIMILALASHAESNPDPTTYPDVELSPPPRISLRSLLTAQPVKNDHYDSHNYLSTHWELIDYKGKEYEKLRDGGTLVQFKVVGAAKCFAFLGKGTTDCKDTDHTVFNLIPTNTGAFLIKDALLGFCITSHDFDDLKLEPCGGSVSGRTFSLAYQWGILPPFGPSKILIPPVRRNQGS</sequence>
<evidence type="ECO:0000256" key="5">
    <source>
        <dbReference type="ARBA" id="ARBA00023026"/>
    </source>
</evidence>
<evidence type="ECO:0000256" key="7">
    <source>
        <dbReference type="ARBA" id="ARBA00023139"/>
    </source>
</evidence>
<evidence type="ECO:0000313" key="12">
    <source>
        <dbReference type="Proteomes" id="UP000001022"/>
    </source>
</evidence>
<dbReference type="GO" id="GO:0030246">
    <property type="term" value="F:carbohydrate binding"/>
    <property type="evidence" value="ECO:0007669"/>
    <property type="project" value="UniProtKB-KW"/>
</dbReference>
<dbReference type="STRING" id="233412.HD_0904"/>
<dbReference type="Proteomes" id="UP000001022">
    <property type="component" value="Chromosome"/>
</dbReference>
<dbReference type="KEGG" id="hdu:HD_0904"/>
<organism evidence="11 12">
    <name type="scientific">Haemophilus ducreyi (strain 35000HP / ATCC 700724)</name>
    <dbReference type="NCBI Taxonomy" id="233412"/>
    <lineage>
        <taxon>Bacteria</taxon>
        <taxon>Pseudomonadati</taxon>
        <taxon>Pseudomonadota</taxon>
        <taxon>Gammaproteobacteria</taxon>
        <taxon>Pasteurellales</taxon>
        <taxon>Pasteurellaceae</taxon>
        <taxon>Haemophilus</taxon>
    </lineage>
</organism>
<feature type="chain" id="PRO_5003423369" evidence="10">
    <location>
        <begin position="21"/>
        <end position="186"/>
    </location>
</feature>
<keyword evidence="4" id="KW-0430">Lectin</keyword>
<dbReference type="eggNOG" id="ENOG5032BAG">
    <property type="taxonomic scope" value="Bacteria"/>
</dbReference>
<dbReference type="GO" id="GO:0009279">
    <property type="term" value="C:cell outer membrane"/>
    <property type="evidence" value="ECO:0007669"/>
    <property type="project" value="UniProtKB-SubCell"/>
</dbReference>
<evidence type="ECO:0000313" key="11">
    <source>
        <dbReference type="EMBL" id="AAP95788.1"/>
    </source>
</evidence>
<evidence type="ECO:0000256" key="4">
    <source>
        <dbReference type="ARBA" id="ARBA00022734"/>
    </source>
</evidence>
<evidence type="ECO:0000256" key="2">
    <source>
        <dbReference type="ARBA" id="ARBA00022656"/>
    </source>
</evidence>